<keyword evidence="6" id="KW-1185">Reference proteome</keyword>
<evidence type="ECO:0000313" key="6">
    <source>
        <dbReference type="Proteomes" id="UP000265341"/>
    </source>
</evidence>
<dbReference type="CDD" id="cd07377">
    <property type="entry name" value="WHTH_GntR"/>
    <property type="match status" value="1"/>
</dbReference>
<protein>
    <submittedName>
        <fullName evidence="5">HTH-type transcriptional repressor YtrA</fullName>
    </submittedName>
</protein>
<dbReference type="SMART" id="SM00345">
    <property type="entry name" value="HTH_GNTR"/>
    <property type="match status" value="1"/>
</dbReference>
<keyword evidence="2" id="KW-0238">DNA-binding</keyword>
<proteinExistence type="predicted"/>
<dbReference type="InterPro" id="IPR000524">
    <property type="entry name" value="Tscrpt_reg_HTH_GntR"/>
</dbReference>
<dbReference type="PROSITE" id="PS50949">
    <property type="entry name" value="HTH_GNTR"/>
    <property type="match status" value="1"/>
</dbReference>
<reference evidence="5 6" key="1">
    <citation type="submission" date="2018-08" db="EMBL/GenBank/DDBJ databases">
        <title>Meiothermus roseus NBRC 110900 genome sequencing project.</title>
        <authorList>
            <person name="Da Costa M.S."/>
            <person name="Albuquerque L."/>
            <person name="Raposo P."/>
            <person name="Froufe H.J.C."/>
            <person name="Barroso C.S."/>
            <person name="Egas C."/>
        </authorList>
    </citation>
    <scope>NUCLEOTIDE SEQUENCE [LARGE SCALE GENOMIC DNA]</scope>
    <source>
        <strain evidence="5 6">NBRC 110900</strain>
    </source>
</reference>
<dbReference type="GO" id="GO:0003700">
    <property type="term" value="F:DNA-binding transcription factor activity"/>
    <property type="evidence" value="ECO:0007669"/>
    <property type="project" value="InterPro"/>
</dbReference>
<dbReference type="Proteomes" id="UP000265341">
    <property type="component" value="Unassembled WGS sequence"/>
</dbReference>
<dbReference type="OrthoDB" id="163333at2"/>
<sequence length="119" mass="13250">MWQLDTEAGPIYAQIVQGVKRMLANGKLKPGDKLPSARDLATELKVNPNTVIHAFSELEREGLSETRRGLGTFVKEDVEVQRLRHSLLVEAARRFLAEARALGLSKEEAQQALKEVADE</sequence>
<organism evidence="5 6">
    <name type="scientific">Calidithermus roseus</name>
    <dbReference type="NCBI Taxonomy" id="1644118"/>
    <lineage>
        <taxon>Bacteria</taxon>
        <taxon>Thermotogati</taxon>
        <taxon>Deinococcota</taxon>
        <taxon>Deinococci</taxon>
        <taxon>Thermales</taxon>
        <taxon>Thermaceae</taxon>
        <taxon>Calidithermus</taxon>
    </lineage>
</organism>
<keyword evidence="3" id="KW-0804">Transcription</keyword>
<dbReference type="PANTHER" id="PTHR38445:SF7">
    <property type="entry name" value="GNTR-FAMILY TRANSCRIPTIONAL REGULATOR"/>
    <property type="match status" value="1"/>
</dbReference>
<keyword evidence="1" id="KW-0805">Transcription regulation</keyword>
<evidence type="ECO:0000256" key="2">
    <source>
        <dbReference type="ARBA" id="ARBA00023125"/>
    </source>
</evidence>
<evidence type="ECO:0000256" key="3">
    <source>
        <dbReference type="ARBA" id="ARBA00023163"/>
    </source>
</evidence>
<dbReference type="InterPro" id="IPR036390">
    <property type="entry name" value="WH_DNA-bd_sf"/>
</dbReference>
<dbReference type="AlphaFoldDB" id="A0A399EXB5"/>
<dbReference type="InterPro" id="IPR036388">
    <property type="entry name" value="WH-like_DNA-bd_sf"/>
</dbReference>
<comment type="caution">
    <text evidence="5">The sequence shown here is derived from an EMBL/GenBank/DDBJ whole genome shotgun (WGS) entry which is preliminary data.</text>
</comment>
<accession>A0A399EXB5</accession>
<evidence type="ECO:0000313" key="5">
    <source>
        <dbReference type="EMBL" id="RIH88235.1"/>
    </source>
</evidence>
<dbReference type="RefSeq" id="WP_119276293.1">
    <property type="nucleotide sequence ID" value="NZ_QWLA01000012.1"/>
</dbReference>
<gene>
    <name evidence="5" type="primary">ytrA</name>
    <name evidence="5" type="ORF">Mrose_00964</name>
</gene>
<dbReference type="Pfam" id="PF00392">
    <property type="entry name" value="GntR"/>
    <property type="match status" value="1"/>
</dbReference>
<dbReference type="SUPFAM" id="SSF46785">
    <property type="entry name" value="Winged helix' DNA-binding domain"/>
    <property type="match status" value="1"/>
</dbReference>
<evidence type="ECO:0000259" key="4">
    <source>
        <dbReference type="PROSITE" id="PS50949"/>
    </source>
</evidence>
<evidence type="ECO:0000256" key="1">
    <source>
        <dbReference type="ARBA" id="ARBA00023015"/>
    </source>
</evidence>
<dbReference type="GO" id="GO:0003677">
    <property type="term" value="F:DNA binding"/>
    <property type="evidence" value="ECO:0007669"/>
    <property type="project" value="UniProtKB-KW"/>
</dbReference>
<feature type="domain" description="HTH gntR-type" evidence="4">
    <location>
        <begin position="9"/>
        <end position="77"/>
    </location>
</feature>
<dbReference type="PANTHER" id="PTHR38445">
    <property type="entry name" value="HTH-TYPE TRANSCRIPTIONAL REPRESSOR YTRA"/>
    <property type="match status" value="1"/>
</dbReference>
<dbReference type="EMBL" id="QWLA01000012">
    <property type="protein sequence ID" value="RIH88235.1"/>
    <property type="molecule type" value="Genomic_DNA"/>
</dbReference>
<name>A0A399EXB5_9DEIN</name>
<dbReference type="Gene3D" id="1.10.10.10">
    <property type="entry name" value="Winged helix-like DNA-binding domain superfamily/Winged helix DNA-binding domain"/>
    <property type="match status" value="1"/>
</dbReference>